<dbReference type="EMBL" id="FOVI01000025">
    <property type="protein sequence ID" value="SFO19076.1"/>
    <property type="molecule type" value="Genomic_DNA"/>
</dbReference>
<organism evidence="1 2">
    <name type="scientific">Paenimyroides ummariense</name>
    <dbReference type="NCBI Taxonomy" id="913024"/>
    <lineage>
        <taxon>Bacteria</taxon>
        <taxon>Pseudomonadati</taxon>
        <taxon>Bacteroidota</taxon>
        <taxon>Flavobacteriia</taxon>
        <taxon>Flavobacteriales</taxon>
        <taxon>Flavobacteriaceae</taxon>
        <taxon>Paenimyroides</taxon>
    </lineage>
</organism>
<name>A0A1I5F642_9FLAO</name>
<dbReference type="Proteomes" id="UP000199036">
    <property type="component" value="Unassembled WGS sequence"/>
</dbReference>
<reference evidence="2" key="1">
    <citation type="submission" date="2016-10" db="EMBL/GenBank/DDBJ databases">
        <authorList>
            <person name="Varghese N."/>
            <person name="Submissions S."/>
        </authorList>
    </citation>
    <scope>NUCLEOTIDE SEQUENCE [LARGE SCALE GENOMIC DNA]</scope>
    <source>
        <strain evidence="2">DS-12</strain>
    </source>
</reference>
<sequence length="833" mass="96206">MTYVNRYIEAGSNTTKIYKAVKINEYTYVLGNTKRPDTGIFSVPYIACINETGTMLWERSYIYPTITSGYSHWDVSHVEDLLVGESPEILYALVYDLNSVILLRIDANEGALQYFNKVYDRYDTPFYAQKLGIKARLHKFDDNSMVVNVHEIHTDNSNQVVQIDYCLMKIHPYEIISYNVNRILGAGIELNYRYEDVRNGMLHLFGGVGTSDNSMPDNGIITVVDQDLNIVQSNVLTYPGQTPGYDRDYLDIYSVSRINEERYLVIGSYHRFRPQTFHLAPIRRWWLNLQFIEVPIFTKAPVLVDWVIAPVPMYEEFTHYFIAEITEDNQNVNQAAHVEVKNFEQQGDHHVFLNDYGYYFSKDSFLYNLKSDLSGTQWTKEIFSTEENRGFTLNEEIEKNKFSSWLSAYYNPWEHKAFYLASAETEYETCKTRPLGEDLNLSPLELKIEEFPLSMQRADVGYYGLEVYEGLENLGTEFLCGNDPDPNPEDIVLLDAKSRLQSAHLFLQSVGSHGTDSTEGIHVRWQFKHDLLQHLPKGNYYQGAPQGFNKPNDFVRLMRAPYQPVVTTLDFSVVPYTINNTSRTWVYQLAGNNLVVTFTDAVLYAQALGIVNPAVNPLAFVQNYGEGIIEVQHASELFFAVQPAANTTAGNIRLEVLSSEAANNYDFHTTLRKTLTGSAINGKHFIDNGRKVRFSIQGNFVRQIFFEYYTSFINTANNSQWWQLVDNYSLTVDSNVAFHRLEPDPGGHPVHAKWPRYNEGQFVNTDNYRRKWHGPMGDVRNTIQNSVRRYMDCEILMNTLLQDSKNISTIKTLFYKSFFKYFYRKFISNLNKK</sequence>
<evidence type="ECO:0000313" key="1">
    <source>
        <dbReference type="EMBL" id="SFO19076.1"/>
    </source>
</evidence>
<dbReference type="OrthoDB" id="717548at2"/>
<evidence type="ECO:0000313" key="2">
    <source>
        <dbReference type="Proteomes" id="UP000199036"/>
    </source>
</evidence>
<dbReference type="STRING" id="913024.SAMN05421741_1255"/>
<accession>A0A1I5F642</accession>
<dbReference type="RefSeq" id="WP_091525562.1">
    <property type="nucleotide sequence ID" value="NZ_FOVI01000025.1"/>
</dbReference>
<proteinExistence type="predicted"/>
<keyword evidence="2" id="KW-1185">Reference proteome</keyword>
<gene>
    <name evidence="1" type="ORF">SAMN05421741_1255</name>
</gene>
<protein>
    <submittedName>
        <fullName evidence="1">Uncharacterized protein</fullName>
    </submittedName>
</protein>
<dbReference type="AlphaFoldDB" id="A0A1I5F642"/>